<feature type="region of interest" description="Disordered" evidence="2">
    <location>
        <begin position="170"/>
        <end position="452"/>
    </location>
</feature>
<dbReference type="Proteomes" id="UP000184330">
    <property type="component" value="Unassembled WGS sequence"/>
</dbReference>
<gene>
    <name evidence="4" type="ORF">PAC_00758</name>
</gene>
<dbReference type="SMART" id="SM00066">
    <property type="entry name" value="GAL4"/>
    <property type="match status" value="1"/>
</dbReference>
<organism evidence="4 5">
    <name type="scientific">Phialocephala subalpina</name>
    <dbReference type="NCBI Taxonomy" id="576137"/>
    <lineage>
        <taxon>Eukaryota</taxon>
        <taxon>Fungi</taxon>
        <taxon>Dikarya</taxon>
        <taxon>Ascomycota</taxon>
        <taxon>Pezizomycotina</taxon>
        <taxon>Leotiomycetes</taxon>
        <taxon>Helotiales</taxon>
        <taxon>Mollisiaceae</taxon>
        <taxon>Phialocephala</taxon>
        <taxon>Phialocephala fortinii species complex</taxon>
    </lineage>
</organism>
<feature type="region of interest" description="Disordered" evidence="2">
    <location>
        <begin position="50"/>
        <end position="108"/>
    </location>
</feature>
<dbReference type="Pfam" id="PF00172">
    <property type="entry name" value="Zn_clus"/>
    <property type="match status" value="1"/>
</dbReference>
<dbReference type="InterPro" id="IPR001138">
    <property type="entry name" value="Zn2Cys6_DnaBD"/>
</dbReference>
<dbReference type="CDD" id="cd00067">
    <property type="entry name" value="GAL4"/>
    <property type="match status" value="1"/>
</dbReference>
<evidence type="ECO:0000313" key="4">
    <source>
        <dbReference type="EMBL" id="CZR50884.1"/>
    </source>
</evidence>
<feature type="compositionally biased region" description="Polar residues" evidence="2">
    <location>
        <begin position="238"/>
        <end position="282"/>
    </location>
</feature>
<name>A0A1L7WDN3_9HELO</name>
<reference evidence="4 5" key="1">
    <citation type="submission" date="2016-03" db="EMBL/GenBank/DDBJ databases">
        <authorList>
            <person name="Ploux O."/>
        </authorList>
    </citation>
    <scope>NUCLEOTIDE SEQUENCE [LARGE SCALE GENOMIC DNA]</scope>
    <source>
        <strain evidence="4 5">UAMH 11012</strain>
    </source>
</reference>
<evidence type="ECO:0000256" key="1">
    <source>
        <dbReference type="ARBA" id="ARBA00023242"/>
    </source>
</evidence>
<feature type="compositionally biased region" description="Polar residues" evidence="2">
    <location>
        <begin position="332"/>
        <end position="351"/>
    </location>
</feature>
<feature type="compositionally biased region" description="Pro residues" evidence="2">
    <location>
        <begin position="209"/>
        <end position="221"/>
    </location>
</feature>
<feature type="domain" description="Zn(2)-C6 fungal-type" evidence="3">
    <location>
        <begin position="135"/>
        <end position="169"/>
    </location>
</feature>
<dbReference type="EMBL" id="FJOG01000001">
    <property type="protein sequence ID" value="CZR50884.1"/>
    <property type="molecule type" value="Genomic_DNA"/>
</dbReference>
<evidence type="ECO:0000256" key="2">
    <source>
        <dbReference type="SAM" id="MobiDB-lite"/>
    </source>
</evidence>
<feature type="compositionally biased region" description="Polar residues" evidence="2">
    <location>
        <begin position="395"/>
        <end position="409"/>
    </location>
</feature>
<dbReference type="PROSITE" id="PS50048">
    <property type="entry name" value="ZN2_CY6_FUNGAL_2"/>
    <property type="match status" value="1"/>
</dbReference>
<dbReference type="Gene3D" id="4.10.240.10">
    <property type="entry name" value="Zn(2)-C6 fungal-type DNA-binding domain"/>
    <property type="match status" value="1"/>
</dbReference>
<dbReference type="OrthoDB" id="4150019at2759"/>
<evidence type="ECO:0000313" key="5">
    <source>
        <dbReference type="Proteomes" id="UP000184330"/>
    </source>
</evidence>
<evidence type="ECO:0000259" key="3">
    <source>
        <dbReference type="PROSITE" id="PS50048"/>
    </source>
</evidence>
<keyword evidence="5" id="KW-1185">Reference proteome</keyword>
<dbReference type="GO" id="GO:0000981">
    <property type="term" value="F:DNA-binding transcription factor activity, RNA polymerase II-specific"/>
    <property type="evidence" value="ECO:0007669"/>
    <property type="project" value="InterPro"/>
</dbReference>
<feature type="compositionally biased region" description="Low complexity" evidence="2">
    <location>
        <begin position="189"/>
        <end position="208"/>
    </location>
</feature>
<dbReference type="InterPro" id="IPR036864">
    <property type="entry name" value="Zn2-C6_fun-type_DNA-bd_sf"/>
</dbReference>
<proteinExistence type="predicted"/>
<sequence length="531" mass="57822">MAVSVQAPFYSKSGMWNLGDPPTAFSSSGPEGLPASMSYQYPLPTHSLDSSSNMLPSFHHPSLDHHAQTPPPPQGALDSPSLKNRINPGGSKASKVKRSMSTPNVRGQATADAAALALSAEKRRNKLGYHRTSVACGHCRRRKIRCIPAPGDAQSRCSNCIRLKKECNFYPVDQAPPPDPRRRGSKAQSGPERTSESSSPSTASGQLPEIPPTLPYPPLNMPPIQDLGGPHMKKQRTESFSPENKVVTSSRNFEYNTAPHQGTTNWMAPDASPSTKPQTDVPQSFWRVNPQDSPLTPAFSPFTPSLQIPPPQNWPASHPEPSPREDIGWSVPQRSISYSNLEGLHNNQQYSPYAHPPPQPGPDPYTKPRVLQSSNMYPPPIQTSGPAVPPYEAASATSSETPHPHSAQSLPPVPMSNWQQPYSYQKPASAGPDYHEGWSAGHGGQHHGLPQGAASPTFWIRISGPRTRIVLPTTSSTTLAVNRGKAGNLAYERLGKTVGFLHPKQKHGRLKYFKDDATWRPTRLEIIAGFD</sequence>
<feature type="compositionally biased region" description="Pro residues" evidence="2">
    <location>
        <begin position="354"/>
        <end position="365"/>
    </location>
</feature>
<dbReference type="SUPFAM" id="SSF57701">
    <property type="entry name" value="Zn2/Cys6 DNA-binding domain"/>
    <property type="match status" value="1"/>
</dbReference>
<dbReference type="AlphaFoldDB" id="A0A1L7WDN3"/>
<accession>A0A1L7WDN3</accession>
<keyword evidence="1" id="KW-0539">Nucleus</keyword>
<dbReference type="PROSITE" id="PS00463">
    <property type="entry name" value="ZN2_CY6_FUNGAL_1"/>
    <property type="match status" value="1"/>
</dbReference>
<dbReference type="GO" id="GO:0008270">
    <property type="term" value="F:zinc ion binding"/>
    <property type="evidence" value="ECO:0007669"/>
    <property type="project" value="InterPro"/>
</dbReference>
<protein>
    <recommendedName>
        <fullName evidence="3">Zn(2)-C6 fungal-type domain-containing protein</fullName>
    </recommendedName>
</protein>